<dbReference type="Proteomes" id="UP000813385">
    <property type="component" value="Unassembled WGS sequence"/>
</dbReference>
<protein>
    <submittedName>
        <fullName evidence="3">Heterokaryon incompatibility protein-domain-containing protein</fullName>
    </submittedName>
</protein>
<dbReference type="Pfam" id="PF26639">
    <property type="entry name" value="Het-6_barrel"/>
    <property type="match status" value="1"/>
</dbReference>
<dbReference type="AlphaFoldDB" id="A0A8K0X3H6"/>
<feature type="domain" description="Heterokaryon incompatibility" evidence="2">
    <location>
        <begin position="141"/>
        <end position="290"/>
    </location>
</feature>
<feature type="compositionally biased region" description="Basic and acidic residues" evidence="1">
    <location>
        <begin position="1"/>
        <end position="10"/>
    </location>
</feature>
<dbReference type="Pfam" id="PF06985">
    <property type="entry name" value="HET"/>
    <property type="match status" value="1"/>
</dbReference>
<evidence type="ECO:0000256" key="1">
    <source>
        <dbReference type="SAM" id="MobiDB-lite"/>
    </source>
</evidence>
<proteinExistence type="predicted"/>
<evidence type="ECO:0000313" key="3">
    <source>
        <dbReference type="EMBL" id="KAH7362189.1"/>
    </source>
</evidence>
<accession>A0A8K0X3H6</accession>
<dbReference type="InterPro" id="IPR010730">
    <property type="entry name" value="HET"/>
</dbReference>
<sequence length="686" mass="76881">MPDHESDHPAFPRYGVGPAAEGGDRNGSASDLFSQLRAAQVNNCPVHLGCNGSCAGDKPSGARPLLQGAPGCSVRVFPSARRDDPASMLGPISIDDTFETYRYTRLAQGDIRLLKVHKGAFRADGVICEVHVCSLEQAPEYAALSYCWGGPGDERKILLVPDGKVFTASRSLESALRRFRAAPDSAPLYPREEYLWADAICINQDDDSEKSEQLLMMADIYKKAETVYVDLGDEDPDWYAAYSLMAKAANVAEAGWEARDLLPPLDDDVYAKYWKTFLKPWFTRTWIVQEFALARRVMGLFGSGGTFWWYELQLSFSLLLLRFNESGFASLRVSPKTKKTLLKNVANYLSLERLRFQILERRHDSLHCMVSTRALDVTQPKDKVFALLSLFPEDERTIFDDYSKPARHAFIRFAVAQTKRGRALDLLDHAGLSRRPGDCGGIPSWVPDWTFKELVNGPKRFSGRKKRPYSTPSGHPATQGCIRNKCLLLSGFLIDTVIVSVDAAIMHLDLSLPNSYYDRKGLRMPERVMENNYTHCSKAYRDPRRAFAELLLHGDVYGDNIPETNRPAIQDPWETYQEFKAMSSLELKHTDFAQPPGPVARYLRAVREAQDLKFAITSNGFMALVPLVAKEGDEVCIFGGQEVPFLLRRQKGREGFLLVGDAYVHGIMYGEALESKGISPTEIFLG</sequence>
<feature type="region of interest" description="Disordered" evidence="1">
    <location>
        <begin position="1"/>
        <end position="29"/>
    </location>
</feature>
<dbReference type="PANTHER" id="PTHR24148">
    <property type="entry name" value="ANKYRIN REPEAT DOMAIN-CONTAINING PROTEIN 39 HOMOLOG-RELATED"/>
    <property type="match status" value="1"/>
</dbReference>
<dbReference type="OrthoDB" id="3553147at2759"/>
<dbReference type="EMBL" id="JAGPXD010000003">
    <property type="protein sequence ID" value="KAH7362189.1"/>
    <property type="molecule type" value="Genomic_DNA"/>
</dbReference>
<evidence type="ECO:0000313" key="4">
    <source>
        <dbReference type="Proteomes" id="UP000813385"/>
    </source>
</evidence>
<keyword evidence="4" id="KW-1185">Reference proteome</keyword>
<reference evidence="3" key="1">
    <citation type="journal article" date="2021" name="Nat. Commun.">
        <title>Genetic determinants of endophytism in the Arabidopsis root mycobiome.</title>
        <authorList>
            <person name="Mesny F."/>
            <person name="Miyauchi S."/>
            <person name="Thiergart T."/>
            <person name="Pickel B."/>
            <person name="Atanasova L."/>
            <person name="Karlsson M."/>
            <person name="Huettel B."/>
            <person name="Barry K.W."/>
            <person name="Haridas S."/>
            <person name="Chen C."/>
            <person name="Bauer D."/>
            <person name="Andreopoulos W."/>
            <person name="Pangilinan J."/>
            <person name="LaButti K."/>
            <person name="Riley R."/>
            <person name="Lipzen A."/>
            <person name="Clum A."/>
            <person name="Drula E."/>
            <person name="Henrissat B."/>
            <person name="Kohler A."/>
            <person name="Grigoriev I.V."/>
            <person name="Martin F.M."/>
            <person name="Hacquard S."/>
        </authorList>
    </citation>
    <scope>NUCLEOTIDE SEQUENCE</scope>
    <source>
        <strain evidence="3">MPI-CAGE-AT-0016</strain>
    </source>
</reference>
<name>A0A8K0X3H6_9PEZI</name>
<organism evidence="3 4">
    <name type="scientific">Plectosphaerella cucumerina</name>
    <dbReference type="NCBI Taxonomy" id="40658"/>
    <lineage>
        <taxon>Eukaryota</taxon>
        <taxon>Fungi</taxon>
        <taxon>Dikarya</taxon>
        <taxon>Ascomycota</taxon>
        <taxon>Pezizomycotina</taxon>
        <taxon>Sordariomycetes</taxon>
        <taxon>Hypocreomycetidae</taxon>
        <taxon>Glomerellales</taxon>
        <taxon>Plectosphaerellaceae</taxon>
        <taxon>Plectosphaerella</taxon>
    </lineage>
</organism>
<dbReference type="InterPro" id="IPR052895">
    <property type="entry name" value="HetReg/Transcr_Mod"/>
</dbReference>
<evidence type="ECO:0000259" key="2">
    <source>
        <dbReference type="Pfam" id="PF06985"/>
    </source>
</evidence>
<dbReference type="PANTHER" id="PTHR24148:SF64">
    <property type="entry name" value="HETEROKARYON INCOMPATIBILITY DOMAIN-CONTAINING PROTEIN"/>
    <property type="match status" value="1"/>
</dbReference>
<comment type="caution">
    <text evidence="3">The sequence shown here is derived from an EMBL/GenBank/DDBJ whole genome shotgun (WGS) entry which is preliminary data.</text>
</comment>
<gene>
    <name evidence="3" type="ORF">B0T11DRAFT_317962</name>
</gene>